<feature type="domain" description="Schlafen AlbA-2" evidence="1">
    <location>
        <begin position="46"/>
        <end position="169"/>
    </location>
</feature>
<proteinExistence type="predicted"/>
<protein>
    <submittedName>
        <fullName evidence="2">ATP-binding protein</fullName>
    </submittedName>
</protein>
<dbReference type="GO" id="GO:0005524">
    <property type="term" value="F:ATP binding"/>
    <property type="evidence" value="ECO:0007669"/>
    <property type="project" value="UniProtKB-KW"/>
</dbReference>
<dbReference type="InterPro" id="IPR038461">
    <property type="entry name" value="Schlafen_AlbA_2_dom_sf"/>
</dbReference>
<gene>
    <name evidence="2" type="ORF">K8N75_00230</name>
</gene>
<dbReference type="InterPro" id="IPR007421">
    <property type="entry name" value="Schlafen_AlbA_2_dom"/>
</dbReference>
<evidence type="ECO:0000313" key="2">
    <source>
        <dbReference type="EMBL" id="MBZ2164483.1"/>
    </source>
</evidence>
<reference evidence="3" key="1">
    <citation type="journal article" date="2022" name="Microbiol. Resour. Announc.">
        <title>Draft Genome Sequence of a Methanogenic Archaeon from West Spitsbergen Permafrost.</title>
        <authorList>
            <person name="Trubitsyn V."/>
            <person name="Rivkina E."/>
            <person name="Shcherbakova V."/>
        </authorList>
    </citation>
    <scope>NUCLEOTIDE SEQUENCE [LARGE SCALE GENOMIC DNA]</scope>
    <source>
        <strain evidence="3">VT</strain>
    </source>
</reference>
<evidence type="ECO:0000259" key="1">
    <source>
        <dbReference type="Pfam" id="PF04326"/>
    </source>
</evidence>
<organism evidence="2 3">
    <name type="scientific">Methanobacterium spitsbergense</name>
    <dbReference type="NCBI Taxonomy" id="2874285"/>
    <lineage>
        <taxon>Archaea</taxon>
        <taxon>Methanobacteriati</taxon>
        <taxon>Methanobacteriota</taxon>
        <taxon>Methanomada group</taxon>
        <taxon>Methanobacteria</taxon>
        <taxon>Methanobacteriales</taxon>
        <taxon>Methanobacteriaceae</taxon>
        <taxon>Methanobacterium</taxon>
    </lineage>
</organism>
<dbReference type="Gene3D" id="3.30.950.30">
    <property type="entry name" value="Schlafen, AAA domain"/>
    <property type="match status" value="1"/>
</dbReference>
<keyword evidence="3" id="KW-1185">Reference proteome</keyword>
<dbReference type="Pfam" id="PF04326">
    <property type="entry name" value="SLFN_AlbA_2"/>
    <property type="match status" value="1"/>
</dbReference>
<accession>A0A8T5UUE9</accession>
<keyword evidence="2" id="KW-0067">ATP-binding</keyword>
<evidence type="ECO:0000313" key="3">
    <source>
        <dbReference type="Proteomes" id="UP000825933"/>
    </source>
</evidence>
<name>A0A8T5UUE9_9EURY</name>
<keyword evidence="2" id="KW-0547">Nucleotide-binding</keyword>
<dbReference type="EMBL" id="JAIOUQ010000001">
    <property type="protein sequence ID" value="MBZ2164483.1"/>
    <property type="molecule type" value="Genomic_DNA"/>
</dbReference>
<comment type="caution">
    <text evidence="2">The sequence shown here is derived from an EMBL/GenBank/DDBJ whole genome shotgun (WGS) entry which is preliminary data.</text>
</comment>
<sequence>MSKIKEIFGEGSGLNLLDIKNAINSDILHENDEIEFKDADRFINEEKSKLSKKKKKSNQINKIVSELVSFLNSGRGVGLLILGLEENDQIAIKGVTTLKDKEQIRNLIYKQIGTIPSNIKPFKLDIIPVPFDEGNIFLIEVGSNNLDGIYYSKLDNNVYIRRGDETKTLDIPSFLELLANKNHAKIFTKFQQHADKDSYSFGIKLYNEGLEPGRYIYNSINVVSNSNLNYSIEGSSIEKQRSSDIDLKNMKGFDLNMNEINVPVNGLDFGSKDKTIESSLNKFFTYDNFSISSFRNLAGYPPSSIFIYPQVTFSIGKLSIEKKDFKMVITINNYENRGHTKQIFLFQGDKNGITHKELLSEYNSYLNL</sequence>
<dbReference type="AlphaFoldDB" id="A0A8T5UUE9"/>
<dbReference type="Proteomes" id="UP000825933">
    <property type="component" value="Unassembled WGS sequence"/>
</dbReference>
<dbReference type="RefSeq" id="WP_223790164.1">
    <property type="nucleotide sequence ID" value="NZ_JAIOUQ010000001.1"/>
</dbReference>